<gene>
    <name evidence="10" type="ORF">C2845_PM04G04270</name>
</gene>
<comment type="similarity">
    <text evidence="8 9">Belongs to the TrpA family.</text>
</comment>
<dbReference type="STRING" id="4540.A0A3L6QTG5"/>
<dbReference type="GO" id="GO:0004834">
    <property type="term" value="F:tryptophan synthase activity"/>
    <property type="evidence" value="ECO:0007669"/>
    <property type="project" value="UniProtKB-EC"/>
</dbReference>
<dbReference type="GO" id="GO:0005829">
    <property type="term" value="C:cytosol"/>
    <property type="evidence" value="ECO:0007669"/>
    <property type="project" value="TreeGrafter"/>
</dbReference>
<protein>
    <submittedName>
        <fullName evidence="10">Uncharacterized protein</fullName>
    </submittedName>
</protein>
<dbReference type="Gene3D" id="3.20.20.70">
    <property type="entry name" value="Aldolase class I"/>
    <property type="match status" value="2"/>
</dbReference>
<evidence type="ECO:0000256" key="2">
    <source>
        <dbReference type="ARBA" id="ARBA00011270"/>
    </source>
</evidence>
<evidence type="ECO:0000256" key="5">
    <source>
        <dbReference type="ARBA" id="ARBA00023141"/>
    </source>
</evidence>
<dbReference type="AlphaFoldDB" id="A0A3L6QTG5"/>
<dbReference type="Pfam" id="PF00290">
    <property type="entry name" value="Trp_syntA"/>
    <property type="match status" value="1"/>
</dbReference>
<evidence type="ECO:0000256" key="4">
    <source>
        <dbReference type="ARBA" id="ARBA00022822"/>
    </source>
</evidence>
<dbReference type="InterPro" id="IPR002028">
    <property type="entry name" value="Trp_synthase_suA"/>
</dbReference>
<comment type="subunit">
    <text evidence="2">Tetramer of two alpha and two beta chains.</text>
</comment>
<dbReference type="InterPro" id="IPR013785">
    <property type="entry name" value="Aldolase_TIM"/>
</dbReference>
<dbReference type="CDD" id="cd04724">
    <property type="entry name" value="Tryptophan_synthase_alpha"/>
    <property type="match status" value="1"/>
</dbReference>
<dbReference type="PROSITE" id="PS00167">
    <property type="entry name" value="TRP_SYNTHASE_ALPHA"/>
    <property type="match status" value="1"/>
</dbReference>
<keyword evidence="11" id="KW-1185">Reference proteome</keyword>
<proteinExistence type="inferred from homology"/>
<name>A0A3L6QTG5_PANMI</name>
<dbReference type="InterPro" id="IPR018204">
    <property type="entry name" value="Trp_synthase_alpha_AS"/>
</dbReference>
<reference evidence="11" key="1">
    <citation type="journal article" date="2019" name="Nat. Commun.">
        <title>The genome of broomcorn millet.</title>
        <authorList>
            <person name="Zou C."/>
            <person name="Miki D."/>
            <person name="Li D."/>
            <person name="Tang Q."/>
            <person name="Xiao L."/>
            <person name="Rajput S."/>
            <person name="Deng P."/>
            <person name="Jia W."/>
            <person name="Huang R."/>
            <person name="Zhang M."/>
            <person name="Sun Y."/>
            <person name="Hu J."/>
            <person name="Fu X."/>
            <person name="Schnable P.S."/>
            <person name="Li F."/>
            <person name="Zhang H."/>
            <person name="Feng B."/>
            <person name="Zhu X."/>
            <person name="Liu R."/>
            <person name="Schnable J.C."/>
            <person name="Zhu J.-K."/>
            <person name="Zhang H."/>
        </authorList>
    </citation>
    <scope>NUCLEOTIDE SEQUENCE [LARGE SCALE GENOMIC DNA]</scope>
</reference>
<comment type="catalytic activity">
    <reaction evidence="7">
        <text>(1S,2R)-1-C-(indol-3-yl)glycerol 3-phosphate + L-serine = D-glyceraldehyde 3-phosphate + L-tryptophan + H2O</text>
        <dbReference type="Rhea" id="RHEA:10532"/>
        <dbReference type="ChEBI" id="CHEBI:15377"/>
        <dbReference type="ChEBI" id="CHEBI:33384"/>
        <dbReference type="ChEBI" id="CHEBI:57912"/>
        <dbReference type="ChEBI" id="CHEBI:58866"/>
        <dbReference type="ChEBI" id="CHEBI:59776"/>
        <dbReference type="EC" id="4.2.1.20"/>
    </reaction>
</comment>
<dbReference type="NCBIfam" id="TIGR00262">
    <property type="entry name" value="trpA"/>
    <property type="match status" value="1"/>
</dbReference>
<dbReference type="EMBL" id="PQIB02000011">
    <property type="protein sequence ID" value="RLM87082.1"/>
    <property type="molecule type" value="Genomic_DNA"/>
</dbReference>
<dbReference type="InterPro" id="IPR011060">
    <property type="entry name" value="RibuloseP-bd_barrel"/>
</dbReference>
<dbReference type="OrthoDB" id="10050244at2759"/>
<organism evidence="10 11">
    <name type="scientific">Panicum miliaceum</name>
    <name type="common">Proso millet</name>
    <name type="synonym">Broomcorn millet</name>
    <dbReference type="NCBI Taxonomy" id="4540"/>
    <lineage>
        <taxon>Eukaryota</taxon>
        <taxon>Viridiplantae</taxon>
        <taxon>Streptophyta</taxon>
        <taxon>Embryophyta</taxon>
        <taxon>Tracheophyta</taxon>
        <taxon>Spermatophyta</taxon>
        <taxon>Magnoliopsida</taxon>
        <taxon>Liliopsida</taxon>
        <taxon>Poales</taxon>
        <taxon>Poaceae</taxon>
        <taxon>PACMAD clade</taxon>
        <taxon>Panicoideae</taxon>
        <taxon>Panicodae</taxon>
        <taxon>Paniceae</taxon>
        <taxon>Panicinae</taxon>
        <taxon>Panicum</taxon>
        <taxon>Panicum sect. Panicum</taxon>
    </lineage>
</organism>
<dbReference type="HAMAP" id="MF_00131">
    <property type="entry name" value="Trp_synth_alpha"/>
    <property type="match status" value="1"/>
</dbReference>
<evidence type="ECO:0000256" key="7">
    <source>
        <dbReference type="ARBA" id="ARBA00049047"/>
    </source>
</evidence>
<dbReference type="UniPathway" id="UPA00035">
    <property type="reaction ID" value="UER00044"/>
</dbReference>
<evidence type="ECO:0000313" key="10">
    <source>
        <dbReference type="EMBL" id="RLM87082.1"/>
    </source>
</evidence>
<sequence>MAFALKAAASTAGSASLAAAGPRRGAAPAAGRVSFRGAPAAAPVVAVRAAAAAAVAQDRRSISGTFAELREQGKTALVPFITAGDPDLATTAKALKILDACGSDVIELGVPYSDPLADGPVIQASATRALAKGTTFEDVISMVKEVIPELSCPVSLFTYYNPILKRGIPNFMTIVKEAGLRGLVVPDVPLEETDILRSEAAKNNLELVLLTTPTTPNERMEKIAQASEGFIYLVYLVLLDKAPDLKTKVSTVGVTGTRANVSGKVQSLLQDIKKVTEKPVAVGFGVSTAEHVKQIAGWGADGVIVGSAMVRLLGESASPEEGLKKLEELAKTLKAALE</sequence>
<evidence type="ECO:0000256" key="3">
    <source>
        <dbReference type="ARBA" id="ARBA00022605"/>
    </source>
</evidence>
<accession>A0A3L6QTG5</accession>
<keyword evidence="3" id="KW-0028">Amino-acid biosynthesis</keyword>
<evidence type="ECO:0000313" key="11">
    <source>
        <dbReference type="Proteomes" id="UP000275267"/>
    </source>
</evidence>
<evidence type="ECO:0000256" key="1">
    <source>
        <dbReference type="ARBA" id="ARBA00004733"/>
    </source>
</evidence>
<keyword evidence="5" id="KW-0057">Aromatic amino acid biosynthesis</keyword>
<keyword evidence="4" id="KW-0822">Tryptophan biosynthesis</keyword>
<dbReference type="GO" id="GO:0009507">
    <property type="term" value="C:chloroplast"/>
    <property type="evidence" value="ECO:0007669"/>
    <property type="project" value="TreeGrafter"/>
</dbReference>
<dbReference type="Proteomes" id="UP000275267">
    <property type="component" value="Unassembled WGS sequence"/>
</dbReference>
<keyword evidence="6" id="KW-0456">Lyase</keyword>
<dbReference type="PANTHER" id="PTHR43406">
    <property type="entry name" value="TRYPTOPHAN SYNTHASE, ALPHA CHAIN"/>
    <property type="match status" value="1"/>
</dbReference>
<evidence type="ECO:0000256" key="9">
    <source>
        <dbReference type="RuleBase" id="RU003662"/>
    </source>
</evidence>
<dbReference type="SUPFAM" id="SSF51366">
    <property type="entry name" value="Ribulose-phoshate binding barrel"/>
    <property type="match status" value="1"/>
</dbReference>
<dbReference type="FunFam" id="3.20.20.70:FF:000107">
    <property type="entry name" value="Tryptophan synthase alpha chain, chloroplastic"/>
    <property type="match status" value="1"/>
</dbReference>
<evidence type="ECO:0000256" key="8">
    <source>
        <dbReference type="ARBA" id="ARBA00060788"/>
    </source>
</evidence>
<comment type="caution">
    <text evidence="10">The sequence shown here is derived from an EMBL/GenBank/DDBJ whole genome shotgun (WGS) entry which is preliminary data.</text>
</comment>
<dbReference type="PANTHER" id="PTHR43406:SF1">
    <property type="entry name" value="TRYPTOPHAN SYNTHASE ALPHA CHAIN, CHLOROPLASTIC"/>
    <property type="match status" value="1"/>
</dbReference>
<comment type="pathway">
    <text evidence="1">Amino-acid biosynthesis; L-tryptophan biosynthesis; L-tryptophan from chorismate: step 5/5.</text>
</comment>
<evidence type="ECO:0000256" key="6">
    <source>
        <dbReference type="ARBA" id="ARBA00023239"/>
    </source>
</evidence>